<evidence type="ECO:0000313" key="3">
    <source>
        <dbReference type="Proteomes" id="UP001064489"/>
    </source>
</evidence>
<dbReference type="Proteomes" id="UP001064489">
    <property type="component" value="Chromosome 2"/>
</dbReference>
<dbReference type="EMBL" id="JAJSOW010000106">
    <property type="protein sequence ID" value="KAI9161268.1"/>
    <property type="molecule type" value="Genomic_DNA"/>
</dbReference>
<sequence length="117" mass="13263">MPIQNSFSGASLHVELSWREDSRFSPSTVKIEEPHKGGPFGRLVSSVNAGLMSRKCRKDFILEKNFLQELKEARTAGCRTIAEANRYLELKRRKEAEEASRRASKVFMASERPAGTY</sequence>
<gene>
    <name evidence="2" type="ORF">LWI28_015901</name>
</gene>
<feature type="region of interest" description="Disordered" evidence="1">
    <location>
        <begin position="96"/>
        <end position="117"/>
    </location>
</feature>
<keyword evidence="3" id="KW-1185">Reference proteome</keyword>
<evidence type="ECO:0000256" key="1">
    <source>
        <dbReference type="SAM" id="MobiDB-lite"/>
    </source>
</evidence>
<comment type="caution">
    <text evidence="2">The sequence shown here is derived from an EMBL/GenBank/DDBJ whole genome shotgun (WGS) entry which is preliminary data.</text>
</comment>
<reference evidence="2" key="2">
    <citation type="submission" date="2023-02" db="EMBL/GenBank/DDBJ databases">
        <authorList>
            <person name="Swenson N.G."/>
            <person name="Wegrzyn J.L."/>
            <person name="Mcevoy S.L."/>
        </authorList>
    </citation>
    <scope>NUCLEOTIDE SEQUENCE</scope>
    <source>
        <strain evidence="2">91603</strain>
        <tissue evidence="2">Leaf</tissue>
    </source>
</reference>
<accession>A0AAD5IFA7</accession>
<reference evidence="2" key="1">
    <citation type="journal article" date="2022" name="Plant J.">
        <title>Strategies of tolerance reflected in two North American maple genomes.</title>
        <authorList>
            <person name="McEvoy S.L."/>
            <person name="Sezen U.U."/>
            <person name="Trouern-Trend A."/>
            <person name="McMahon S.M."/>
            <person name="Schaberg P.G."/>
            <person name="Yang J."/>
            <person name="Wegrzyn J.L."/>
            <person name="Swenson N.G."/>
        </authorList>
    </citation>
    <scope>NUCLEOTIDE SEQUENCE</scope>
    <source>
        <strain evidence="2">91603</strain>
    </source>
</reference>
<proteinExistence type="predicted"/>
<dbReference type="AlphaFoldDB" id="A0AAD5IFA7"/>
<organism evidence="2 3">
    <name type="scientific">Acer negundo</name>
    <name type="common">Box elder</name>
    <dbReference type="NCBI Taxonomy" id="4023"/>
    <lineage>
        <taxon>Eukaryota</taxon>
        <taxon>Viridiplantae</taxon>
        <taxon>Streptophyta</taxon>
        <taxon>Embryophyta</taxon>
        <taxon>Tracheophyta</taxon>
        <taxon>Spermatophyta</taxon>
        <taxon>Magnoliopsida</taxon>
        <taxon>eudicotyledons</taxon>
        <taxon>Gunneridae</taxon>
        <taxon>Pentapetalae</taxon>
        <taxon>rosids</taxon>
        <taxon>malvids</taxon>
        <taxon>Sapindales</taxon>
        <taxon>Sapindaceae</taxon>
        <taxon>Hippocastanoideae</taxon>
        <taxon>Acereae</taxon>
        <taxon>Acer</taxon>
    </lineage>
</organism>
<name>A0AAD5IFA7_ACENE</name>
<protein>
    <submittedName>
        <fullName evidence="2">Uncharacterized protein</fullName>
    </submittedName>
</protein>
<evidence type="ECO:0000313" key="2">
    <source>
        <dbReference type="EMBL" id="KAI9161268.1"/>
    </source>
</evidence>